<dbReference type="GO" id="GO:0003676">
    <property type="term" value="F:nucleic acid binding"/>
    <property type="evidence" value="ECO:0007669"/>
    <property type="project" value="InterPro"/>
</dbReference>
<evidence type="ECO:0000313" key="3">
    <source>
        <dbReference type="Proteomes" id="UP000237271"/>
    </source>
</evidence>
<gene>
    <name evidence="2" type="ORF">PHPALM_27483</name>
</gene>
<name>A0A2P4XCH5_9STRA</name>
<feature type="domain" description="Tc1-like transposase DDE" evidence="1">
    <location>
        <begin position="38"/>
        <end position="229"/>
    </location>
</feature>
<reference evidence="2 3" key="1">
    <citation type="journal article" date="2017" name="Genome Biol. Evol.">
        <title>Phytophthora megakarya and P. palmivora, closely related causal agents of cacao black pod rot, underwent increases in genome sizes and gene numbers by different mechanisms.</title>
        <authorList>
            <person name="Ali S.S."/>
            <person name="Shao J."/>
            <person name="Lary D.J."/>
            <person name="Kronmiller B."/>
            <person name="Shen D."/>
            <person name="Strem M.D."/>
            <person name="Amoako-Attah I."/>
            <person name="Akrofi A.Y."/>
            <person name="Begoude B.A."/>
            <person name="Ten Hoopen G.M."/>
            <person name="Coulibaly K."/>
            <person name="Kebe B.I."/>
            <person name="Melnick R.L."/>
            <person name="Guiltinan M.J."/>
            <person name="Tyler B.M."/>
            <person name="Meinhardt L.W."/>
            <person name="Bailey B.A."/>
        </authorList>
    </citation>
    <scope>NUCLEOTIDE SEQUENCE [LARGE SCALE GENOMIC DNA]</scope>
    <source>
        <strain evidence="3">sbr112.9</strain>
    </source>
</reference>
<organism evidence="2 3">
    <name type="scientific">Phytophthora palmivora</name>
    <dbReference type="NCBI Taxonomy" id="4796"/>
    <lineage>
        <taxon>Eukaryota</taxon>
        <taxon>Sar</taxon>
        <taxon>Stramenopiles</taxon>
        <taxon>Oomycota</taxon>
        <taxon>Peronosporomycetes</taxon>
        <taxon>Peronosporales</taxon>
        <taxon>Peronosporaceae</taxon>
        <taxon>Phytophthora</taxon>
    </lineage>
</organism>
<dbReference type="Gene3D" id="3.30.420.10">
    <property type="entry name" value="Ribonuclease H-like superfamily/Ribonuclease H"/>
    <property type="match status" value="1"/>
</dbReference>
<dbReference type="Pfam" id="PF13358">
    <property type="entry name" value="DDE_3"/>
    <property type="match status" value="1"/>
</dbReference>
<dbReference type="InterPro" id="IPR036397">
    <property type="entry name" value="RNaseH_sf"/>
</dbReference>
<dbReference type="PANTHER" id="PTHR33939">
    <property type="entry name" value="PROTEIN CBG22215"/>
    <property type="match status" value="1"/>
</dbReference>
<comment type="caution">
    <text evidence="2">The sequence shown here is derived from an EMBL/GenBank/DDBJ whole genome shotgun (WGS) entry which is preliminary data.</text>
</comment>
<sequence>MYYTHIYADSAANVAFRNEYLRKKVANRVGDALCLPEVYLDESFCNANHVRDRTWLSSDNIRYNKSGKGDRRGRTTYGKFVEGSIKCWNASKKPSKQDSDDYHGNFNSELFEKWFEELCINLDTNYGPCIIHMDGAGYHKRMTNEMPTSKSLRQWLENYLSKIANLVYNRAANRKVLCSLVKLNKPAPEYAANTIATNYFHTLYYTPPYHPTLQPIELIWGLVKNRIASDPPKSGADAVEKVLVGLTEVKPAEWLVRFRHVQKIEDEYLALQQDLES</sequence>
<accession>A0A2P4XCH5</accession>
<protein>
    <recommendedName>
        <fullName evidence="1">Tc1-like transposase DDE domain-containing protein</fullName>
    </recommendedName>
</protein>
<keyword evidence="3" id="KW-1185">Reference proteome</keyword>
<dbReference type="AlphaFoldDB" id="A0A2P4XCH5"/>
<evidence type="ECO:0000313" key="2">
    <source>
        <dbReference type="EMBL" id="POM63235.1"/>
    </source>
</evidence>
<dbReference type="OrthoDB" id="168086at2759"/>
<dbReference type="PANTHER" id="PTHR33939:SF1">
    <property type="entry name" value="DUF4371 DOMAIN-CONTAINING PROTEIN"/>
    <property type="match status" value="1"/>
</dbReference>
<dbReference type="EMBL" id="NCKW01015109">
    <property type="protein sequence ID" value="POM63235.1"/>
    <property type="molecule type" value="Genomic_DNA"/>
</dbReference>
<dbReference type="InterPro" id="IPR038717">
    <property type="entry name" value="Tc1-like_DDE_dom"/>
</dbReference>
<proteinExistence type="predicted"/>
<dbReference type="Proteomes" id="UP000237271">
    <property type="component" value="Unassembled WGS sequence"/>
</dbReference>
<evidence type="ECO:0000259" key="1">
    <source>
        <dbReference type="Pfam" id="PF13358"/>
    </source>
</evidence>